<gene>
    <name evidence="1" type="ORF">DV707_07405</name>
    <name evidence="2" type="ORF">SAMN04488133_0063</name>
</gene>
<dbReference type="CDD" id="cd00551">
    <property type="entry name" value="AmyAc_family"/>
    <property type="match status" value="1"/>
</dbReference>
<keyword evidence="3" id="KW-1185">Reference proteome</keyword>
<protein>
    <submittedName>
        <fullName evidence="2">Hypothetical glycoside hydrolase 5</fullName>
    </submittedName>
</protein>
<evidence type="ECO:0000313" key="2">
    <source>
        <dbReference type="EMBL" id="SEF53419.1"/>
    </source>
</evidence>
<dbReference type="KEGG" id="hlm:DV707_07405"/>
<dbReference type="Gene3D" id="3.20.20.80">
    <property type="entry name" value="Glycosidases"/>
    <property type="match status" value="1"/>
</dbReference>
<dbReference type="InterPro" id="IPR013783">
    <property type="entry name" value="Ig-like_fold"/>
</dbReference>
<dbReference type="SUPFAM" id="SSF51445">
    <property type="entry name" value="(Trans)glycosidases"/>
    <property type="match status" value="1"/>
</dbReference>
<dbReference type="EMBL" id="CP031311">
    <property type="protein sequence ID" value="QCC47499.1"/>
    <property type="molecule type" value="Genomic_DNA"/>
</dbReference>
<dbReference type="OrthoDB" id="217324at2157"/>
<evidence type="ECO:0000313" key="3">
    <source>
        <dbReference type="Proteomes" id="UP000236740"/>
    </source>
</evidence>
<dbReference type="GeneID" id="39857904"/>
<dbReference type="RefSeq" id="WP_103989899.1">
    <property type="nucleotide sequence ID" value="NZ_CP031311.1"/>
</dbReference>
<organism evidence="2 3">
    <name type="scientific">Halobellus limi</name>
    <dbReference type="NCBI Taxonomy" id="699433"/>
    <lineage>
        <taxon>Archaea</taxon>
        <taxon>Methanobacteriati</taxon>
        <taxon>Methanobacteriota</taxon>
        <taxon>Stenosarchaea group</taxon>
        <taxon>Halobacteria</taxon>
        <taxon>Halobacteriales</taxon>
        <taxon>Haloferacaceae</taxon>
        <taxon>Halobellus</taxon>
    </lineage>
</organism>
<name>A0A1H5SS86_9EURY</name>
<proteinExistence type="predicted"/>
<dbReference type="InterPro" id="IPR029457">
    <property type="entry name" value="GHL5"/>
</dbReference>
<reference evidence="1 4" key="2">
    <citation type="journal article" date="2019" name="Nat. Commun.">
        <title>A new type of DNA phosphorothioation-based antiviral system in archaea.</title>
        <authorList>
            <person name="Xiong L."/>
            <person name="Liu S."/>
            <person name="Chen S."/>
            <person name="Xiao Y."/>
            <person name="Zhu B."/>
            <person name="Gao Y."/>
            <person name="Zhang Y."/>
            <person name="Chen B."/>
            <person name="Luo J."/>
            <person name="Deng Z."/>
            <person name="Chen X."/>
            <person name="Wang L."/>
            <person name="Chen S."/>
        </authorList>
    </citation>
    <scope>NUCLEOTIDE SEQUENCE [LARGE SCALE GENOMIC DNA]</scope>
    <source>
        <strain evidence="1 4">CGMCC 1.10331</strain>
    </source>
</reference>
<dbReference type="Proteomes" id="UP000236740">
    <property type="component" value="Unassembled WGS sequence"/>
</dbReference>
<dbReference type="InterPro" id="IPR017853">
    <property type="entry name" value="GH"/>
</dbReference>
<sequence>MGRDSTADRSSESTPCGLLEDQTAELLAWHRAVKSRHEDDFAAATELTGRLGAHPNDDGNAEVGFWTPDLVEAGVPESAVFLEVLTPPADLDPGATDAREVTFDRSRVPLEREGDYHWGVVAGLRPGTRERLGSLYRLTYRTREGEWETVADPLAYSVPFGPFAPAEFYDVDRLDETRADRGYFEALGTDGERVPTREDDGLPRIEPATSMLEIHPGTATDRGSLAGLADVYESIGDAQRGDGDLDAWQRNFVGYDAVQLMPVEPLTQNETSHEFWTAETATEESLTATVARPEQINWGYDIVVSAFSAPNPAVLETGRPDELVDFIAACHGLPRPIKVVFDVALGHADDRGAELLADRYVLGPGMYGKHLDYTEPTARAVFLELQRRKMDFGADGIRVDGAQDFTAYDPDTGEMYHDDDFLAEMDRVVQEVAGTEYRPWMIYEDGRPWPREDWELASSYRALTDQHPHAFQWSPVTFAHNTPALLTFWATKWWRVREIGEFGSRWITGVANHDTVRRGTQVDPTTAFTRSPINPYLGDGYPETLDEAYDNAAASMLFHAFLPGVPMDFAHANMRAPWGFVRDTDDAWNVKVVAEEANFLHWQVRESDFADDRFFERVKSLGFESLAELQTVMDALAAAVDVTDYDLTAVAAMLSALDPPLGKDDVSPADLEALADAWMRDVREFSTLDHWRDAQEEERTGFRLRTREFRQAREWLRADLRADEYFAYRHPTEGTVLYYGLRRAPPEADGDEELLFAANMEGVAVEVAPDSLAADAAADANAPSVPTAGWELALIAPGAEARPGDADGSAPAVTLDNAEAVVWRRDP</sequence>
<dbReference type="Pfam" id="PF14872">
    <property type="entry name" value="GHL5"/>
    <property type="match status" value="1"/>
</dbReference>
<dbReference type="AlphaFoldDB" id="A0A1H5SS86"/>
<dbReference type="GO" id="GO:0016787">
    <property type="term" value="F:hydrolase activity"/>
    <property type="evidence" value="ECO:0007669"/>
    <property type="project" value="UniProtKB-KW"/>
</dbReference>
<evidence type="ECO:0000313" key="4">
    <source>
        <dbReference type="Proteomes" id="UP000296733"/>
    </source>
</evidence>
<dbReference type="EMBL" id="FNVN01000001">
    <property type="protein sequence ID" value="SEF53419.1"/>
    <property type="molecule type" value="Genomic_DNA"/>
</dbReference>
<evidence type="ECO:0000313" key="1">
    <source>
        <dbReference type="EMBL" id="QCC47499.1"/>
    </source>
</evidence>
<keyword evidence="2" id="KW-0378">Hydrolase</keyword>
<reference evidence="2 3" key="1">
    <citation type="submission" date="2016-10" db="EMBL/GenBank/DDBJ databases">
        <authorList>
            <person name="de Groot N.N."/>
        </authorList>
    </citation>
    <scope>NUCLEOTIDE SEQUENCE [LARGE SCALE GENOMIC DNA]</scope>
    <source>
        <strain evidence="2 3">CGMCC 1.10331</strain>
    </source>
</reference>
<dbReference type="Gene3D" id="2.60.40.10">
    <property type="entry name" value="Immunoglobulins"/>
    <property type="match status" value="1"/>
</dbReference>
<dbReference type="Proteomes" id="UP000296733">
    <property type="component" value="Chromosome"/>
</dbReference>
<accession>A0A1H5SS86</accession>